<dbReference type="InterPro" id="IPR005474">
    <property type="entry name" value="Transketolase_N"/>
</dbReference>
<evidence type="ECO:0000259" key="5">
    <source>
        <dbReference type="Pfam" id="PF00456"/>
    </source>
</evidence>
<accession>A0A2M7XN69</accession>
<organism evidence="6 7">
    <name type="scientific">Candidatus Shapirobacteria bacterium CG_4_9_14_3_um_filter_36_12</name>
    <dbReference type="NCBI Taxonomy" id="1974877"/>
    <lineage>
        <taxon>Bacteria</taxon>
        <taxon>Candidatus Shapironibacteriota</taxon>
    </lineage>
</organism>
<evidence type="ECO:0000313" key="7">
    <source>
        <dbReference type="Proteomes" id="UP000230518"/>
    </source>
</evidence>
<dbReference type="PANTHER" id="PTHR47514:SF1">
    <property type="entry name" value="TRANSKETOLASE N-TERMINAL SECTION-RELATED"/>
    <property type="match status" value="1"/>
</dbReference>
<comment type="caution">
    <text evidence="6">The sequence shown here is derived from an EMBL/GenBank/DDBJ whole genome shotgun (WGS) entry which is preliminary data.</text>
</comment>
<name>A0A2M7XN69_9BACT</name>
<evidence type="ECO:0000256" key="2">
    <source>
        <dbReference type="ARBA" id="ARBA00007131"/>
    </source>
</evidence>
<evidence type="ECO:0000313" key="6">
    <source>
        <dbReference type="EMBL" id="PJA50990.1"/>
    </source>
</evidence>
<dbReference type="PANTHER" id="PTHR47514">
    <property type="entry name" value="TRANSKETOLASE N-TERMINAL SECTION-RELATED"/>
    <property type="match status" value="1"/>
</dbReference>
<dbReference type="EMBL" id="PFWO01000040">
    <property type="protein sequence ID" value="PJA50990.1"/>
    <property type="molecule type" value="Genomic_DNA"/>
</dbReference>
<dbReference type="AlphaFoldDB" id="A0A2M7XN69"/>
<proteinExistence type="inferred from homology"/>
<keyword evidence="3" id="KW-0786">Thiamine pyrophosphate</keyword>
<reference evidence="7" key="1">
    <citation type="submission" date="2017-09" db="EMBL/GenBank/DDBJ databases">
        <title>Depth-based differentiation of microbial function through sediment-hosted aquifers and enrichment of novel symbionts in the deep terrestrial subsurface.</title>
        <authorList>
            <person name="Probst A.J."/>
            <person name="Ladd B."/>
            <person name="Jarett J.K."/>
            <person name="Geller-Mcgrath D.E."/>
            <person name="Sieber C.M.K."/>
            <person name="Emerson J.B."/>
            <person name="Anantharaman K."/>
            <person name="Thomas B.C."/>
            <person name="Malmstrom R."/>
            <person name="Stieglmeier M."/>
            <person name="Klingl A."/>
            <person name="Woyke T."/>
            <person name="Ryan C.M."/>
            <person name="Banfield J.F."/>
        </authorList>
    </citation>
    <scope>NUCLEOTIDE SEQUENCE [LARGE SCALE GENOMIC DNA]</scope>
</reference>
<feature type="compositionally biased region" description="Basic and acidic residues" evidence="4">
    <location>
        <begin position="84"/>
        <end position="108"/>
    </location>
</feature>
<sequence>IDRNYIQIDGFTENVMPMDEMLDKYQAFNWHVQEIDGHNFMEIIEAVENAKAVFDRPSCIIARTIPGKGVSFMENDFNWHGKPPNKEEEMKSLHDLRTLKGRIKSEHQ</sequence>
<evidence type="ECO:0000256" key="4">
    <source>
        <dbReference type="SAM" id="MobiDB-lite"/>
    </source>
</evidence>
<dbReference type="Proteomes" id="UP000230518">
    <property type="component" value="Unassembled WGS sequence"/>
</dbReference>
<comment type="cofactor">
    <cofactor evidence="1">
        <name>thiamine diphosphate</name>
        <dbReference type="ChEBI" id="CHEBI:58937"/>
    </cofactor>
</comment>
<feature type="domain" description="Transketolase N-terminal" evidence="5">
    <location>
        <begin position="2"/>
        <end position="93"/>
    </location>
</feature>
<dbReference type="InterPro" id="IPR029061">
    <property type="entry name" value="THDP-binding"/>
</dbReference>
<comment type="similarity">
    <text evidence="2">Belongs to the transketolase family.</text>
</comment>
<dbReference type="Gene3D" id="3.40.50.970">
    <property type="match status" value="1"/>
</dbReference>
<dbReference type="Pfam" id="PF00456">
    <property type="entry name" value="Transketolase_N"/>
    <property type="match status" value="1"/>
</dbReference>
<dbReference type="SUPFAM" id="SSF52518">
    <property type="entry name" value="Thiamin diphosphate-binding fold (THDP-binding)"/>
    <property type="match status" value="1"/>
</dbReference>
<gene>
    <name evidence="6" type="ORF">CO168_02140</name>
</gene>
<evidence type="ECO:0000256" key="1">
    <source>
        <dbReference type="ARBA" id="ARBA00001964"/>
    </source>
</evidence>
<evidence type="ECO:0000256" key="3">
    <source>
        <dbReference type="ARBA" id="ARBA00023052"/>
    </source>
</evidence>
<feature type="region of interest" description="Disordered" evidence="4">
    <location>
        <begin position="81"/>
        <end position="108"/>
    </location>
</feature>
<protein>
    <submittedName>
        <fullName evidence="6">Transketolase</fullName>
    </submittedName>
</protein>
<feature type="non-terminal residue" evidence="6">
    <location>
        <position position="1"/>
    </location>
</feature>